<organism evidence="3">
    <name type="scientific">Tanacetum cinerariifolium</name>
    <name type="common">Dalmatian daisy</name>
    <name type="synonym">Chrysanthemum cinerariifolium</name>
    <dbReference type="NCBI Taxonomy" id="118510"/>
    <lineage>
        <taxon>Eukaryota</taxon>
        <taxon>Viridiplantae</taxon>
        <taxon>Streptophyta</taxon>
        <taxon>Embryophyta</taxon>
        <taxon>Tracheophyta</taxon>
        <taxon>Spermatophyta</taxon>
        <taxon>Magnoliopsida</taxon>
        <taxon>eudicotyledons</taxon>
        <taxon>Gunneridae</taxon>
        <taxon>Pentapetalae</taxon>
        <taxon>asterids</taxon>
        <taxon>campanulids</taxon>
        <taxon>Asterales</taxon>
        <taxon>Asteraceae</taxon>
        <taxon>Asteroideae</taxon>
        <taxon>Anthemideae</taxon>
        <taxon>Anthemidinae</taxon>
        <taxon>Tanacetum</taxon>
    </lineage>
</organism>
<evidence type="ECO:0000259" key="2">
    <source>
        <dbReference type="PROSITE" id="PS50878"/>
    </source>
</evidence>
<reference evidence="3" key="1">
    <citation type="journal article" date="2019" name="Sci. Rep.">
        <title>Draft genome of Tanacetum cinerariifolium, the natural source of mosquito coil.</title>
        <authorList>
            <person name="Yamashiro T."/>
            <person name="Shiraishi A."/>
            <person name="Satake H."/>
            <person name="Nakayama K."/>
        </authorList>
    </citation>
    <scope>NUCLEOTIDE SEQUENCE</scope>
</reference>
<dbReference type="InterPro" id="IPR036691">
    <property type="entry name" value="Endo/exonu/phosph_ase_sf"/>
</dbReference>
<dbReference type="Gene3D" id="3.60.10.10">
    <property type="entry name" value="Endonuclease/exonuclease/phosphatase"/>
    <property type="match status" value="1"/>
</dbReference>
<dbReference type="PROSITE" id="PS50878">
    <property type="entry name" value="RT_POL"/>
    <property type="match status" value="1"/>
</dbReference>
<keyword evidence="3" id="KW-0808">Transferase</keyword>
<keyword evidence="3" id="KW-0695">RNA-directed DNA polymerase</keyword>
<dbReference type="CDD" id="cd01650">
    <property type="entry name" value="RT_nLTR_like"/>
    <property type="match status" value="1"/>
</dbReference>
<comment type="caution">
    <text evidence="3">The sequence shown here is derived from an EMBL/GenBank/DDBJ whole genome shotgun (WGS) entry which is preliminary data.</text>
</comment>
<keyword evidence="3" id="KW-0548">Nucleotidyltransferase</keyword>
<sequence>MDKFLDSDRSMGKSVPGSSISPSPALVLGDECFVEWDFSKCVMGRVKDINSIPNIRIILADEGFEEVKFFYLGGKWMLFEFAMIESKEKLINHTGINSWFHVIQDVFHDFVSDERIIWMDIKVKGKVFMVRVKVLFTWNPVFLSPDEKAYSSDDESVCGVKEKEVRSQSNKEEEGEFVARDVEEVADTNFENGSGVGEVAVNNFDNGTDMLKQHKEVTTTYSEDPFGLSKVGVIRTVTKTSGSSPSLTHPPGFSPPGSATVNQNVQDLREVANNIVEEDSPLISANVMHTSQHIQDDYSGNSAGIGLGNKAKKDWIKELTFKHKINFIAIQETKMEWVSQMDIKYMWGNSNFDYACCDSLGASGGILCIWEESVFKKDNDIISDNFVAIYGTWIPNKSKILLAAIYAPQQPLYRRFLWEYLSILLSRWSGEAIFMGDFNEVRSSDERCGSWFNTANARIFNNFISSSSQVDVNMEGYSFTWSHPSASKMSKLDRFLVTDGIVSLFPSITAVCLDRHLSDHRPILLCEVNLDFGPTPFRFYHSWFNNDGFDAMVEQTWRSVSLTNSNQMIRFKKKLQILKQFIRGWIKDKRSKSSSSRRLIEEELCNIDKQLEKDRATDQILDHRHDLVCQLKDIDHMIASDSIQKSKVSWAIEGDENSKYFHGIINKKRSHLAVRGVFEEGGWITDPTLVKKAFRVHFKSRFQKPSTSGLKLNFEFPNRLSSVLATNLERDVSHDEIKSAVWDCGENKSPGPNGFTFEFVRKYWKCIGPDFCGAVDHFFDNGSFAKGCNSSFIYLIPKVADAMFVNDYRPISLIGSVYKVVSKILVNRLSLVIEGIVSNTQSAFVADRKILDGPFILNEVLQWCKKMHKKGLFLKVDFAKAYDSVRWDFLIDVLEAFGFGSKWCKWIRGTFCFAKALILVNVSHSDKAINDRMFKGIRLNDDISLSHLLYADDALFVGEWSDAKMRVEAMADSIGCSILESKFRYLGVMVGEGMSRHEAWEDVVANLRKRLSKWKAKTLSIGGRLGDGFKSMFWIDRWKGDKYFRDVFPRLFALELNKQVSVIEKLSFDLVVSFRRVVRKGAEKQQVSDLSSLIASVLLAPIPDRWVFSLASDGSFRVDDVWNAIDDLTLPSS</sequence>
<dbReference type="InterPro" id="IPR005135">
    <property type="entry name" value="Endo/exonuclease/phosphatase"/>
</dbReference>
<dbReference type="EMBL" id="BKCJ010000166">
    <property type="protein sequence ID" value="GEU30543.1"/>
    <property type="molecule type" value="Genomic_DNA"/>
</dbReference>
<feature type="domain" description="Reverse transcriptase" evidence="2">
    <location>
        <begin position="777"/>
        <end position="1133"/>
    </location>
</feature>
<proteinExistence type="predicted"/>
<dbReference type="PANTHER" id="PTHR19446">
    <property type="entry name" value="REVERSE TRANSCRIPTASES"/>
    <property type="match status" value="1"/>
</dbReference>
<dbReference type="Pfam" id="PF03372">
    <property type="entry name" value="Exo_endo_phos"/>
    <property type="match status" value="1"/>
</dbReference>
<gene>
    <name evidence="3" type="ORF">Tci_002521</name>
</gene>
<evidence type="ECO:0000313" key="3">
    <source>
        <dbReference type="EMBL" id="GEU30543.1"/>
    </source>
</evidence>
<dbReference type="AlphaFoldDB" id="A0A6L2J0L2"/>
<feature type="region of interest" description="Disordered" evidence="1">
    <location>
        <begin position="1"/>
        <end position="21"/>
    </location>
</feature>
<dbReference type="InterPro" id="IPR000477">
    <property type="entry name" value="RT_dom"/>
</dbReference>
<name>A0A6L2J0L2_TANCI</name>
<dbReference type="SUPFAM" id="SSF56219">
    <property type="entry name" value="DNase I-like"/>
    <property type="match status" value="1"/>
</dbReference>
<accession>A0A6L2J0L2</accession>
<evidence type="ECO:0000256" key="1">
    <source>
        <dbReference type="SAM" id="MobiDB-lite"/>
    </source>
</evidence>
<dbReference type="Pfam" id="PF00078">
    <property type="entry name" value="RVT_1"/>
    <property type="match status" value="1"/>
</dbReference>
<protein>
    <submittedName>
        <fullName evidence="3">RNA-directed DNA polymerase, eukaryota</fullName>
    </submittedName>
</protein>
<dbReference type="GO" id="GO:0003964">
    <property type="term" value="F:RNA-directed DNA polymerase activity"/>
    <property type="evidence" value="ECO:0007669"/>
    <property type="project" value="UniProtKB-KW"/>
</dbReference>
<feature type="compositionally biased region" description="Basic and acidic residues" evidence="1">
    <location>
        <begin position="1"/>
        <end position="11"/>
    </location>
</feature>